<dbReference type="InterPro" id="IPR025404">
    <property type="entry name" value="DUF4130"/>
</dbReference>
<feature type="domain" description="DUF4130" evidence="1">
    <location>
        <begin position="89"/>
        <end position="250"/>
    </location>
</feature>
<dbReference type="Pfam" id="PF13566">
    <property type="entry name" value="DUF4130"/>
    <property type="match status" value="1"/>
</dbReference>
<dbReference type="InterPro" id="IPR023875">
    <property type="entry name" value="DNA_repair_put"/>
</dbReference>
<organism evidence="2 3">
    <name type="scientific">Suttonella indologenes</name>
    <dbReference type="NCBI Taxonomy" id="13276"/>
    <lineage>
        <taxon>Bacteria</taxon>
        <taxon>Pseudomonadati</taxon>
        <taxon>Pseudomonadota</taxon>
        <taxon>Gammaproteobacteria</taxon>
        <taxon>Cardiobacteriales</taxon>
        <taxon>Cardiobacteriaceae</taxon>
        <taxon>Suttonella</taxon>
    </lineage>
</organism>
<reference evidence="2 3" key="1">
    <citation type="submission" date="2018-06" db="EMBL/GenBank/DDBJ databases">
        <authorList>
            <consortium name="Pathogen Informatics"/>
            <person name="Doyle S."/>
        </authorList>
    </citation>
    <scope>NUCLEOTIDE SEQUENCE [LARGE SCALE GENOMIC DNA]</scope>
    <source>
        <strain evidence="2 3">NCTC10717</strain>
    </source>
</reference>
<gene>
    <name evidence="2" type="ORF">NCTC10717_02238</name>
</gene>
<dbReference type="AlphaFoldDB" id="A0A380N2G7"/>
<evidence type="ECO:0000313" key="3">
    <source>
        <dbReference type="Proteomes" id="UP000254575"/>
    </source>
</evidence>
<dbReference type="RefSeq" id="WP_115219307.1">
    <property type="nucleotide sequence ID" value="NZ_UHIA01000004.1"/>
</dbReference>
<name>A0A380N2G7_9GAMM</name>
<proteinExistence type="predicted"/>
<dbReference type="EMBL" id="UHIA01000004">
    <property type="protein sequence ID" value="SUO98486.1"/>
    <property type="molecule type" value="Genomic_DNA"/>
</dbReference>
<dbReference type="NCBIfam" id="TIGR03915">
    <property type="entry name" value="SAM_7_link_chp"/>
    <property type="match status" value="1"/>
</dbReference>
<protein>
    <submittedName>
        <fullName evidence="2">Probable DNA metabolism protein</fullName>
    </submittedName>
</protein>
<keyword evidence="3" id="KW-1185">Reference proteome</keyword>
<accession>A0A380N2G7</accession>
<sequence length="253" mass="29687">MAYQLIYDGSFEGLLSAVFHVYAAKLPPEAVGISAQMQAQSGDLFAQSIWIASNAEQAERVFKRLQQQLHRGADRQLLYGFLYAHPTMADTFLRLVRQALAHPQRGFFADKGNPDVLQWGKWAQAVSKEKHRMEAFVRFEAHDNEVFFAGIAPDYDILALIAPHFRRRYPQMRWAIYDRRRAYGIYHEDGRLMLLDTLLEQARKTQLSEAEAHYQALWRQYFKSTTIDNRRNTALQARQMPRRYWRYLTELQP</sequence>
<evidence type="ECO:0000259" key="1">
    <source>
        <dbReference type="Pfam" id="PF13566"/>
    </source>
</evidence>
<evidence type="ECO:0000313" key="2">
    <source>
        <dbReference type="EMBL" id="SUO98486.1"/>
    </source>
</evidence>
<dbReference type="Proteomes" id="UP000254575">
    <property type="component" value="Unassembled WGS sequence"/>
</dbReference>
<dbReference type="OrthoDB" id="5290748at2"/>